<keyword evidence="5" id="KW-0732">Signal</keyword>
<dbReference type="STRING" id="234267.Acid_1044"/>
<evidence type="ECO:0000256" key="4">
    <source>
        <dbReference type="ARBA" id="ARBA00022723"/>
    </source>
</evidence>
<dbReference type="Gene3D" id="2.140.10.10">
    <property type="entry name" value="Quinoprotein alcohol dehydrogenase-like superfamily"/>
    <property type="match status" value="2"/>
</dbReference>
<dbReference type="PANTHER" id="PTHR32303:SF4">
    <property type="entry name" value="QUINOPROTEIN GLUCOSE DEHYDROGENASE"/>
    <property type="match status" value="1"/>
</dbReference>
<dbReference type="eggNOG" id="COG4993">
    <property type="taxonomic scope" value="Bacteria"/>
</dbReference>
<evidence type="ECO:0000256" key="7">
    <source>
        <dbReference type="ARBA" id="ARBA00023004"/>
    </source>
</evidence>
<dbReference type="eggNOG" id="COG2010">
    <property type="taxonomic scope" value="Bacteria"/>
</dbReference>
<dbReference type="PANTHER" id="PTHR32303">
    <property type="entry name" value="QUINOPROTEIN ALCOHOL DEHYDROGENASE (CYTOCHROME C)"/>
    <property type="match status" value="1"/>
</dbReference>
<evidence type="ECO:0000256" key="8">
    <source>
        <dbReference type="PROSITE-ProRule" id="PRU00433"/>
    </source>
</evidence>
<dbReference type="SUPFAM" id="SSF50998">
    <property type="entry name" value="Quinoprotein alcohol dehydrogenase-like"/>
    <property type="match status" value="1"/>
</dbReference>
<dbReference type="Pfam" id="PF01011">
    <property type="entry name" value="PQQ"/>
    <property type="match status" value="2"/>
</dbReference>
<keyword evidence="4 8" id="KW-0479">Metal-binding</keyword>
<dbReference type="GO" id="GO:0046872">
    <property type="term" value="F:metal ion binding"/>
    <property type="evidence" value="ECO:0007669"/>
    <property type="project" value="UniProtKB-KW"/>
</dbReference>
<gene>
    <name evidence="10" type="ordered locus">Acid_1044</name>
</gene>
<comment type="cofactor">
    <cofactor evidence="1">
        <name>pyrroloquinoline quinone</name>
        <dbReference type="ChEBI" id="CHEBI:58442"/>
    </cofactor>
</comment>
<dbReference type="InterPro" id="IPR036909">
    <property type="entry name" value="Cyt_c-like_dom_sf"/>
</dbReference>
<dbReference type="InterPro" id="IPR002372">
    <property type="entry name" value="PQQ_rpt_dom"/>
</dbReference>
<dbReference type="GO" id="GO:0048038">
    <property type="term" value="F:quinone binding"/>
    <property type="evidence" value="ECO:0007669"/>
    <property type="project" value="InterPro"/>
</dbReference>
<dbReference type="InterPro" id="IPR018391">
    <property type="entry name" value="PQQ_b-propeller_rpt"/>
</dbReference>
<dbReference type="PROSITE" id="PS51007">
    <property type="entry name" value="CYTC"/>
    <property type="match status" value="1"/>
</dbReference>
<dbReference type="GO" id="GO:0009055">
    <property type="term" value="F:electron transfer activity"/>
    <property type="evidence" value="ECO:0007669"/>
    <property type="project" value="InterPro"/>
</dbReference>
<dbReference type="InterPro" id="IPR011047">
    <property type="entry name" value="Quinoprotein_ADH-like_sf"/>
</dbReference>
<dbReference type="GO" id="GO:0008876">
    <property type="term" value="F:quinoprotein glucose dehydrogenase activity"/>
    <property type="evidence" value="ECO:0007669"/>
    <property type="project" value="UniProtKB-EC"/>
</dbReference>
<proteinExistence type="inferred from homology"/>
<dbReference type="KEGG" id="sus:Acid_1044"/>
<evidence type="ECO:0000256" key="3">
    <source>
        <dbReference type="ARBA" id="ARBA00022617"/>
    </source>
</evidence>
<keyword evidence="6 10" id="KW-0560">Oxidoreductase</keyword>
<evidence type="ECO:0000256" key="2">
    <source>
        <dbReference type="ARBA" id="ARBA00008156"/>
    </source>
</evidence>
<dbReference type="EC" id="1.1.5.2" evidence="10"/>
<dbReference type="InterPro" id="IPR009056">
    <property type="entry name" value="Cyt_c-like_dom"/>
</dbReference>
<dbReference type="CDD" id="cd10280">
    <property type="entry name" value="PQQ_mGDH"/>
    <property type="match status" value="1"/>
</dbReference>
<comment type="similarity">
    <text evidence="2">Belongs to the bacterial PQQ dehydrogenase family.</text>
</comment>
<evidence type="ECO:0000259" key="9">
    <source>
        <dbReference type="PROSITE" id="PS51007"/>
    </source>
</evidence>
<accession>Q02A84</accession>
<dbReference type="EMBL" id="CP000473">
    <property type="protein sequence ID" value="ABJ82042.1"/>
    <property type="molecule type" value="Genomic_DNA"/>
</dbReference>
<feature type="domain" description="Cytochrome c" evidence="9">
    <location>
        <begin position="452"/>
        <end position="528"/>
    </location>
</feature>
<dbReference type="Gene3D" id="1.10.760.10">
    <property type="entry name" value="Cytochrome c-like domain"/>
    <property type="match status" value="1"/>
</dbReference>
<name>Q02A84_SOLUE</name>
<keyword evidence="3 8" id="KW-0349">Heme</keyword>
<reference evidence="10" key="1">
    <citation type="submission" date="2006-10" db="EMBL/GenBank/DDBJ databases">
        <title>Complete sequence of Solibacter usitatus Ellin6076.</title>
        <authorList>
            <consortium name="US DOE Joint Genome Institute"/>
            <person name="Copeland A."/>
            <person name="Lucas S."/>
            <person name="Lapidus A."/>
            <person name="Barry K."/>
            <person name="Detter J.C."/>
            <person name="Glavina del Rio T."/>
            <person name="Hammon N."/>
            <person name="Israni S."/>
            <person name="Dalin E."/>
            <person name="Tice H."/>
            <person name="Pitluck S."/>
            <person name="Thompson L.S."/>
            <person name="Brettin T."/>
            <person name="Bruce D."/>
            <person name="Han C."/>
            <person name="Tapia R."/>
            <person name="Gilna P."/>
            <person name="Schmutz J."/>
            <person name="Larimer F."/>
            <person name="Land M."/>
            <person name="Hauser L."/>
            <person name="Kyrpides N."/>
            <person name="Mikhailova N."/>
            <person name="Janssen P.H."/>
            <person name="Kuske C.R."/>
            <person name="Richardson P."/>
        </authorList>
    </citation>
    <scope>NUCLEOTIDE SEQUENCE</scope>
    <source>
        <strain evidence="10">Ellin6076</strain>
    </source>
</reference>
<dbReference type="AlphaFoldDB" id="Q02A84"/>
<dbReference type="SUPFAM" id="SSF46626">
    <property type="entry name" value="Cytochrome c"/>
    <property type="match status" value="1"/>
</dbReference>
<evidence type="ECO:0000256" key="1">
    <source>
        <dbReference type="ARBA" id="ARBA00001931"/>
    </source>
</evidence>
<sequence precursor="true">MIRSLAFALASVRLLAASDWPGYGGGPAGIRHSPLKQINRSNVSHLKVAWTYDTKDGPGDPQTQPIVVDGVLYGVTPTHKAIALNGATGKLLWTFDSGIRGRGPNRSVVWWSPRTERRLFVAVQSFIYALDPATGKPMADFGEQGRIDLRQGLGRDAAKQSYVLTSPGIIYRDLLIVGGRLPEALPAPPGDIRAYDVRTGKQRWTFHTIPHPGEPGYETWPSDAWTYSGGANNWAGMALDEKRGIVYVPTGSAASDFYGADRLGDNLYANCLLALNAATGERVWHFQAVHHDIWDRDFPSPPALVTVRHEGRTVDAVVQTSKQGWVYLFNRATGKPLFPIESRPYPVSELPGERAAAEQSLPTRPAAFARQALTEDVLTRRTDATHAWALAEFHKLRSAGQFLPFGAGNETVIFPGFDGGAEWGGPAFDPSTGLLYVNANEMAWRAGLKESQPENSARQLYVAQCGTCHGDDLKGSPPQFPALNDLAGKRSAQEIGAIIREGGGRMPAFPRLRPDDITALSDYLLRGRSKELESTASLDREPRFRFTGYHKFVDPDGYPAIAPPWGTLNAINLNTGEYAWRIPLGEYPDLAAKNTGSENYGGPIVTAGGLVFIAATNYDRKFRAFDKATGELLWQTTLPMAGNATPITYEIAGRQYVVIYATGGKSGKWGPSGGIYMAFSL</sequence>
<keyword evidence="7 8" id="KW-0408">Iron</keyword>
<protein>
    <submittedName>
        <fullName evidence="10">Quinoprotein glucose dehydrogenase</fullName>
        <ecNumber evidence="10">1.1.5.2</ecNumber>
    </submittedName>
</protein>
<evidence type="ECO:0000313" key="10">
    <source>
        <dbReference type="EMBL" id="ABJ82042.1"/>
    </source>
</evidence>
<dbReference type="GO" id="GO:0020037">
    <property type="term" value="F:heme binding"/>
    <property type="evidence" value="ECO:0007669"/>
    <property type="project" value="InterPro"/>
</dbReference>
<evidence type="ECO:0000256" key="6">
    <source>
        <dbReference type="ARBA" id="ARBA00023002"/>
    </source>
</evidence>
<dbReference type="GO" id="GO:0016020">
    <property type="term" value="C:membrane"/>
    <property type="evidence" value="ECO:0007669"/>
    <property type="project" value="InterPro"/>
</dbReference>
<dbReference type="InterPro" id="IPR017511">
    <property type="entry name" value="PQQ_mDH"/>
</dbReference>
<evidence type="ECO:0000256" key="5">
    <source>
        <dbReference type="ARBA" id="ARBA00022729"/>
    </source>
</evidence>
<dbReference type="SMART" id="SM00564">
    <property type="entry name" value="PQQ"/>
    <property type="match status" value="5"/>
</dbReference>
<organism evidence="10">
    <name type="scientific">Solibacter usitatus (strain Ellin6076)</name>
    <dbReference type="NCBI Taxonomy" id="234267"/>
    <lineage>
        <taxon>Bacteria</taxon>
        <taxon>Pseudomonadati</taxon>
        <taxon>Acidobacteriota</taxon>
        <taxon>Terriglobia</taxon>
        <taxon>Bryobacterales</taxon>
        <taxon>Solibacteraceae</taxon>
        <taxon>Candidatus Solibacter</taxon>
    </lineage>
</organism>
<dbReference type="InParanoid" id="Q02A84"/>
<dbReference type="HOGENOM" id="CLU_018478_1_1_0"/>
<dbReference type="OrthoDB" id="9794322at2"/>